<dbReference type="EMBL" id="CP094358">
    <property type="protein sequence ID" value="UOB18351.1"/>
    <property type="molecule type" value="Genomic_DNA"/>
</dbReference>
<evidence type="ECO:0000313" key="1">
    <source>
        <dbReference type="EMBL" id="UOB18351.1"/>
    </source>
</evidence>
<gene>
    <name evidence="1" type="ORF">MQE35_03455</name>
</gene>
<dbReference type="SUPFAM" id="SSF49464">
    <property type="entry name" value="Carboxypeptidase regulatory domain-like"/>
    <property type="match status" value="1"/>
</dbReference>
<accession>A0A9E7A234</accession>
<dbReference type="KEGG" id="fbm:MQE35_03455"/>
<dbReference type="InterPro" id="IPR008969">
    <property type="entry name" value="CarboxyPept-like_regulatory"/>
</dbReference>
<reference evidence="1" key="1">
    <citation type="submission" date="2022-03" db="EMBL/GenBank/DDBJ databases">
        <title>Description of Abyssus ytuae gen. nov., sp. nov., a novel member of the family Flavobacteriaceae isolated from the sediment of Mariana Trench.</title>
        <authorList>
            <person name="Zhang J."/>
            <person name="Xu X."/>
        </authorList>
    </citation>
    <scope>NUCLEOTIDE SEQUENCE</scope>
    <source>
        <strain evidence="1">MT3330</strain>
    </source>
</reference>
<dbReference type="AlphaFoldDB" id="A0A9E7A234"/>
<organism evidence="1 2">
    <name type="scientific">Abyssalbus ytuae</name>
    <dbReference type="NCBI Taxonomy" id="2926907"/>
    <lineage>
        <taxon>Bacteria</taxon>
        <taxon>Pseudomonadati</taxon>
        <taxon>Bacteroidota</taxon>
        <taxon>Flavobacteriia</taxon>
        <taxon>Flavobacteriales</taxon>
        <taxon>Flavobacteriaceae</taxon>
        <taxon>Abyssalbus</taxon>
    </lineage>
</organism>
<proteinExistence type="predicted"/>
<evidence type="ECO:0008006" key="3">
    <source>
        <dbReference type="Google" id="ProtNLM"/>
    </source>
</evidence>
<sequence length="239" mass="27526">MFGQQPGKELKGQVVSDSLDVEGVYILNQNTNTAAVTTKEGYFLIEVNVNDTLFISAIQFIPKKIMVTNKMMDKGMVVISLEEKVTYLDKVVLTPYNLSGNLEKDVRDADIKPDINFYDVGIPGFKGIRKEKIVPLGEALNYGLITQIKLEALYKHISGYYKNLKTRRQWDEENKAVTRILNYFGHDFFINSYNLPKDDVYVFVLSCVVSTEIESYFYNQEYDLVIKTFEEVYNNLNEE</sequence>
<name>A0A9E7A234_9FLAO</name>
<dbReference type="RefSeq" id="WP_255844513.1">
    <property type="nucleotide sequence ID" value="NZ_CP094358.1"/>
</dbReference>
<evidence type="ECO:0000313" key="2">
    <source>
        <dbReference type="Proteomes" id="UP000831290"/>
    </source>
</evidence>
<dbReference type="Proteomes" id="UP000831290">
    <property type="component" value="Chromosome"/>
</dbReference>
<protein>
    <recommendedName>
        <fullName evidence="3">Carboxypeptidase-like regulatory domain-containing protein</fullName>
    </recommendedName>
</protein>
<keyword evidence="2" id="KW-1185">Reference proteome</keyword>